<dbReference type="AlphaFoldDB" id="A0A8T2TXX2"/>
<keyword evidence="3" id="KW-1185">Reference proteome</keyword>
<reference evidence="2" key="1">
    <citation type="submission" date="2021-08" db="EMBL/GenBank/DDBJ databases">
        <title>WGS assembly of Ceratopteris richardii.</title>
        <authorList>
            <person name="Marchant D.B."/>
            <person name="Chen G."/>
            <person name="Jenkins J."/>
            <person name="Shu S."/>
            <person name="Leebens-Mack J."/>
            <person name="Grimwood J."/>
            <person name="Schmutz J."/>
            <person name="Soltis P."/>
            <person name="Soltis D."/>
            <person name="Chen Z.-H."/>
        </authorList>
    </citation>
    <scope>NUCLEOTIDE SEQUENCE</scope>
    <source>
        <strain evidence="2">Whitten #5841</strain>
        <tissue evidence="2">Leaf</tissue>
    </source>
</reference>
<feature type="chain" id="PRO_5035867788" evidence="1">
    <location>
        <begin position="21"/>
        <end position="66"/>
    </location>
</feature>
<protein>
    <submittedName>
        <fullName evidence="2">Uncharacterized protein</fullName>
    </submittedName>
</protein>
<name>A0A8T2TXX2_CERRI</name>
<sequence>MLLMICRILILVFACNSYEANEDMFCFEYLVISLLWYATISQSKNVEFLGTSMRSRQWDLNSSPLT</sequence>
<evidence type="ECO:0000256" key="1">
    <source>
        <dbReference type="SAM" id="SignalP"/>
    </source>
</evidence>
<proteinExistence type="predicted"/>
<feature type="signal peptide" evidence="1">
    <location>
        <begin position="1"/>
        <end position="20"/>
    </location>
</feature>
<gene>
    <name evidence="2" type="ORF">KP509_10G058800</name>
</gene>
<comment type="caution">
    <text evidence="2">The sequence shown here is derived from an EMBL/GenBank/DDBJ whole genome shotgun (WGS) entry which is preliminary data.</text>
</comment>
<keyword evidence="1" id="KW-0732">Signal</keyword>
<organism evidence="2 3">
    <name type="scientific">Ceratopteris richardii</name>
    <name type="common">Triangle waterfern</name>
    <dbReference type="NCBI Taxonomy" id="49495"/>
    <lineage>
        <taxon>Eukaryota</taxon>
        <taxon>Viridiplantae</taxon>
        <taxon>Streptophyta</taxon>
        <taxon>Embryophyta</taxon>
        <taxon>Tracheophyta</taxon>
        <taxon>Polypodiopsida</taxon>
        <taxon>Polypodiidae</taxon>
        <taxon>Polypodiales</taxon>
        <taxon>Pteridineae</taxon>
        <taxon>Pteridaceae</taxon>
        <taxon>Parkerioideae</taxon>
        <taxon>Ceratopteris</taxon>
    </lineage>
</organism>
<evidence type="ECO:0000313" key="3">
    <source>
        <dbReference type="Proteomes" id="UP000825935"/>
    </source>
</evidence>
<dbReference type="Proteomes" id="UP000825935">
    <property type="component" value="Chromosome 10"/>
</dbReference>
<evidence type="ECO:0000313" key="2">
    <source>
        <dbReference type="EMBL" id="KAH7427762.1"/>
    </source>
</evidence>
<dbReference type="EMBL" id="CM035415">
    <property type="protein sequence ID" value="KAH7427762.1"/>
    <property type="molecule type" value="Genomic_DNA"/>
</dbReference>
<accession>A0A8T2TXX2</accession>